<dbReference type="AlphaFoldDB" id="A0AB39NCZ6"/>
<gene>
    <name evidence="6" type="ORF">AB5J55_37925</name>
</gene>
<evidence type="ECO:0000259" key="5">
    <source>
        <dbReference type="PROSITE" id="PS50931"/>
    </source>
</evidence>
<dbReference type="PRINTS" id="PR00039">
    <property type="entry name" value="HTHLYSR"/>
</dbReference>
<dbReference type="InterPro" id="IPR036388">
    <property type="entry name" value="WH-like_DNA-bd_sf"/>
</dbReference>
<dbReference type="PANTHER" id="PTHR30346">
    <property type="entry name" value="TRANSCRIPTIONAL DUAL REGULATOR HCAR-RELATED"/>
    <property type="match status" value="1"/>
</dbReference>
<name>A0AB39NCZ6_9ACTN</name>
<protein>
    <submittedName>
        <fullName evidence="6">LysR family transcriptional regulator</fullName>
    </submittedName>
</protein>
<keyword evidence="3" id="KW-0238">DNA-binding</keyword>
<dbReference type="CDD" id="cd08414">
    <property type="entry name" value="PBP2_LTTR_aromatics_like"/>
    <property type="match status" value="1"/>
</dbReference>
<comment type="similarity">
    <text evidence="1">Belongs to the LysR transcriptional regulatory family.</text>
</comment>
<dbReference type="PROSITE" id="PS50931">
    <property type="entry name" value="HTH_LYSR"/>
    <property type="match status" value="1"/>
</dbReference>
<dbReference type="EMBL" id="CP163432">
    <property type="protein sequence ID" value="XDQ15019.1"/>
    <property type="molecule type" value="Genomic_DNA"/>
</dbReference>
<dbReference type="RefSeq" id="WP_369274965.1">
    <property type="nucleotide sequence ID" value="NZ_CP163432.1"/>
</dbReference>
<reference evidence="6" key="1">
    <citation type="submission" date="2024-07" db="EMBL/GenBank/DDBJ databases">
        <authorList>
            <person name="Yu S.T."/>
        </authorList>
    </citation>
    <scope>NUCLEOTIDE SEQUENCE</scope>
    <source>
        <strain evidence="6">R11</strain>
    </source>
</reference>
<dbReference type="Pfam" id="PF00126">
    <property type="entry name" value="HTH_1"/>
    <property type="match status" value="1"/>
</dbReference>
<evidence type="ECO:0000256" key="4">
    <source>
        <dbReference type="ARBA" id="ARBA00023163"/>
    </source>
</evidence>
<dbReference type="SUPFAM" id="SSF46785">
    <property type="entry name" value="Winged helix' DNA-binding domain"/>
    <property type="match status" value="1"/>
</dbReference>
<dbReference type="PANTHER" id="PTHR30346:SF0">
    <property type="entry name" value="HCA OPERON TRANSCRIPTIONAL ACTIVATOR HCAR"/>
    <property type="match status" value="1"/>
</dbReference>
<feature type="domain" description="HTH lysR-type" evidence="5">
    <location>
        <begin position="8"/>
        <end position="65"/>
    </location>
</feature>
<evidence type="ECO:0000313" key="6">
    <source>
        <dbReference type="EMBL" id="XDQ15019.1"/>
    </source>
</evidence>
<dbReference type="GO" id="GO:0003677">
    <property type="term" value="F:DNA binding"/>
    <property type="evidence" value="ECO:0007669"/>
    <property type="project" value="UniProtKB-KW"/>
</dbReference>
<keyword evidence="4" id="KW-0804">Transcription</keyword>
<dbReference type="InterPro" id="IPR036390">
    <property type="entry name" value="WH_DNA-bd_sf"/>
</dbReference>
<accession>A0AB39NCZ6</accession>
<dbReference type="Gene3D" id="3.40.190.10">
    <property type="entry name" value="Periplasmic binding protein-like II"/>
    <property type="match status" value="2"/>
</dbReference>
<sequence length="300" mass="32564">MPDRPIDLDLRKLRYFVAVAERRHFGQAAVALHVTQPALSRQVRQLEHELRVELFTRSTRDVSLTAAGEQFLRDAKALLAAAEAAQERARRIGAGDDALVVGFMLGTDVSLALNAFSARFPRVSIELVRLRWWSQARALLDGSVDVGFVRPPLEADGVDLLALYAEQLAAVLPIDHPRARDAKVALAALTDDPVLEYAEAAEAWSAVWNADPRPDGTRPGRGPAFHDMEELLGYVRGGRGIAFVPSSVAAAFPRSDIAYVPVADVPPGQVSLAWNGSRPSHLVTSFVETVHAAVRARGTT</sequence>
<proteinExistence type="inferred from homology"/>
<evidence type="ECO:0000256" key="3">
    <source>
        <dbReference type="ARBA" id="ARBA00023125"/>
    </source>
</evidence>
<dbReference type="GO" id="GO:0003700">
    <property type="term" value="F:DNA-binding transcription factor activity"/>
    <property type="evidence" value="ECO:0007669"/>
    <property type="project" value="InterPro"/>
</dbReference>
<evidence type="ECO:0000256" key="1">
    <source>
        <dbReference type="ARBA" id="ARBA00009437"/>
    </source>
</evidence>
<dbReference type="GO" id="GO:0032993">
    <property type="term" value="C:protein-DNA complex"/>
    <property type="evidence" value="ECO:0007669"/>
    <property type="project" value="TreeGrafter"/>
</dbReference>
<dbReference type="InterPro" id="IPR000847">
    <property type="entry name" value="LysR_HTH_N"/>
</dbReference>
<dbReference type="InterPro" id="IPR005119">
    <property type="entry name" value="LysR_subst-bd"/>
</dbReference>
<keyword evidence="2" id="KW-0805">Transcription regulation</keyword>
<dbReference type="SUPFAM" id="SSF53850">
    <property type="entry name" value="Periplasmic binding protein-like II"/>
    <property type="match status" value="1"/>
</dbReference>
<dbReference type="Gene3D" id="1.10.10.10">
    <property type="entry name" value="Winged helix-like DNA-binding domain superfamily/Winged helix DNA-binding domain"/>
    <property type="match status" value="1"/>
</dbReference>
<dbReference type="FunFam" id="1.10.10.10:FF:000001">
    <property type="entry name" value="LysR family transcriptional regulator"/>
    <property type="match status" value="1"/>
</dbReference>
<evidence type="ECO:0000256" key="2">
    <source>
        <dbReference type="ARBA" id="ARBA00023015"/>
    </source>
</evidence>
<dbReference type="Pfam" id="PF03466">
    <property type="entry name" value="LysR_substrate"/>
    <property type="match status" value="1"/>
</dbReference>
<organism evidence="6">
    <name type="scientific">Streptomyces sp. R11</name>
    <dbReference type="NCBI Taxonomy" id="3238625"/>
    <lineage>
        <taxon>Bacteria</taxon>
        <taxon>Bacillati</taxon>
        <taxon>Actinomycetota</taxon>
        <taxon>Actinomycetes</taxon>
        <taxon>Kitasatosporales</taxon>
        <taxon>Streptomycetaceae</taxon>
        <taxon>Streptomyces</taxon>
    </lineage>
</organism>